<organism evidence="5 6">
    <name type="scientific">Bradyrhizobium centrolobii</name>
    <dbReference type="NCBI Taxonomy" id="1505087"/>
    <lineage>
        <taxon>Bacteria</taxon>
        <taxon>Pseudomonadati</taxon>
        <taxon>Pseudomonadota</taxon>
        <taxon>Alphaproteobacteria</taxon>
        <taxon>Hyphomicrobiales</taxon>
        <taxon>Nitrobacteraceae</taxon>
        <taxon>Bradyrhizobium</taxon>
    </lineage>
</organism>
<dbReference type="InterPro" id="IPR011050">
    <property type="entry name" value="Pectin_lyase_fold/virulence"/>
</dbReference>
<dbReference type="Gene3D" id="2.160.20.10">
    <property type="entry name" value="Single-stranded right-handed beta-helix, Pectin lyase-like"/>
    <property type="match status" value="1"/>
</dbReference>
<reference evidence="5 6" key="1">
    <citation type="submission" date="2016-03" db="EMBL/GenBank/DDBJ databases">
        <title>Draft Genome Sequence of the Strain BR 10245 (Bradyrhizobium sp.) isolated from nodules of Centrolobium paraense.</title>
        <authorList>
            <person name="Simoes-Araujo J.L.Sr."/>
            <person name="Barauna A.C."/>
            <person name="Silva K."/>
            <person name="Zilli J.E."/>
        </authorList>
    </citation>
    <scope>NUCLEOTIDE SEQUENCE [LARGE SCALE GENOMIC DNA]</scope>
    <source>
        <strain evidence="5 6">BR 10245</strain>
    </source>
</reference>
<keyword evidence="2" id="KW-0378">Hydrolase</keyword>
<proteinExistence type="inferred from homology"/>
<comment type="caution">
    <text evidence="5">The sequence shown here is derived from an EMBL/GenBank/DDBJ whole genome shotgun (WGS) entry which is preliminary data.</text>
</comment>
<keyword evidence="3" id="KW-0063">Aspartyl esterase</keyword>
<dbReference type="Pfam" id="PF01095">
    <property type="entry name" value="Pectinesterase"/>
    <property type="match status" value="1"/>
</dbReference>
<evidence type="ECO:0000313" key="5">
    <source>
        <dbReference type="EMBL" id="OAF06915.1"/>
    </source>
</evidence>
<sequence length="324" mass="35433">MPAAVLAGCFGLQARAEPLLVSQSGGRAYRSVQEAIDALPALGGDILIAPGIYREKIKVFKPGVHLRGTGKRPNDTILLYGDGAIKVGGTSHSATLESSGDDFRLDNLSIQNDYSQNPDNPPSQAVALSLVGDRNVITRVRLLGAQDTLFAGSKSKGKMSRQYFSDCYIEGHVDFVFGNARAYFDHCELHGIANHAVVYTAQSKDAPDQDSAYVFDHCILTADPRAHEIVLGRPWRPYATVIFLFTKMDAPVIAEGWSEWDRDKTERLKTAFYAEYKSTGIGATPGRREPYSHQLTDSEAGGWSLRAFFGNDTAWLPAGNQDMK</sequence>
<comment type="similarity">
    <text evidence="1">Belongs to the pectinesterase family.</text>
</comment>
<evidence type="ECO:0000313" key="6">
    <source>
        <dbReference type="Proteomes" id="UP000076959"/>
    </source>
</evidence>
<dbReference type="GO" id="GO:0009279">
    <property type="term" value="C:cell outer membrane"/>
    <property type="evidence" value="ECO:0007669"/>
    <property type="project" value="TreeGrafter"/>
</dbReference>
<dbReference type="PANTHER" id="PTHR31321:SF57">
    <property type="entry name" value="PECTINESTERASE 53-RELATED"/>
    <property type="match status" value="1"/>
</dbReference>
<dbReference type="Proteomes" id="UP000076959">
    <property type="component" value="Unassembled WGS sequence"/>
</dbReference>
<dbReference type="STRING" id="1505087.AYJ54_18785"/>
<evidence type="ECO:0000256" key="3">
    <source>
        <dbReference type="ARBA" id="ARBA00023085"/>
    </source>
</evidence>
<evidence type="ECO:0000256" key="1">
    <source>
        <dbReference type="ARBA" id="ARBA00008891"/>
    </source>
</evidence>
<name>A0A176YLL7_9BRAD</name>
<gene>
    <name evidence="5" type="ORF">AYJ54_18785</name>
</gene>
<accession>A0A176YLL7</accession>
<dbReference type="InterPro" id="IPR000070">
    <property type="entry name" value="Pectinesterase_cat"/>
</dbReference>
<dbReference type="GO" id="GO:0030599">
    <property type="term" value="F:pectinesterase activity"/>
    <property type="evidence" value="ECO:0007669"/>
    <property type="project" value="InterPro"/>
</dbReference>
<dbReference type="SUPFAM" id="SSF51126">
    <property type="entry name" value="Pectin lyase-like"/>
    <property type="match status" value="1"/>
</dbReference>
<dbReference type="GO" id="GO:0042545">
    <property type="term" value="P:cell wall modification"/>
    <property type="evidence" value="ECO:0007669"/>
    <property type="project" value="InterPro"/>
</dbReference>
<dbReference type="EMBL" id="LUUB01000073">
    <property type="protein sequence ID" value="OAF06915.1"/>
    <property type="molecule type" value="Genomic_DNA"/>
</dbReference>
<dbReference type="PANTHER" id="PTHR31321">
    <property type="entry name" value="ACYL-COA THIOESTER HYDROLASE YBHC-RELATED"/>
    <property type="match status" value="1"/>
</dbReference>
<evidence type="ECO:0000259" key="4">
    <source>
        <dbReference type="Pfam" id="PF01095"/>
    </source>
</evidence>
<keyword evidence="6" id="KW-1185">Reference proteome</keyword>
<evidence type="ECO:0000256" key="2">
    <source>
        <dbReference type="ARBA" id="ARBA00022801"/>
    </source>
</evidence>
<dbReference type="AlphaFoldDB" id="A0A176YLL7"/>
<feature type="domain" description="Pectinesterase catalytic" evidence="4">
    <location>
        <begin position="20"/>
        <end position="306"/>
    </location>
</feature>
<dbReference type="InterPro" id="IPR012334">
    <property type="entry name" value="Pectin_lyas_fold"/>
</dbReference>
<protein>
    <submittedName>
        <fullName evidence="5">Pectin esterase</fullName>
    </submittedName>
</protein>